<keyword evidence="3" id="KW-1185">Reference proteome</keyword>
<dbReference type="Pfam" id="PF14033">
    <property type="entry name" value="DUF4246"/>
    <property type="match status" value="1"/>
</dbReference>
<dbReference type="EMBL" id="JANBQF010000814">
    <property type="protein sequence ID" value="KAJ1998984.1"/>
    <property type="molecule type" value="Genomic_DNA"/>
</dbReference>
<dbReference type="AlphaFoldDB" id="A0A9W8B7Z4"/>
<dbReference type="PANTHER" id="PTHR33119:SF1">
    <property type="entry name" value="FE2OG DIOXYGENASE DOMAIN-CONTAINING PROTEIN"/>
    <property type="match status" value="1"/>
</dbReference>
<reference evidence="2" key="1">
    <citation type="submission" date="2022-07" db="EMBL/GenBank/DDBJ databases">
        <title>Phylogenomic reconstructions and comparative analyses of Kickxellomycotina fungi.</title>
        <authorList>
            <person name="Reynolds N.K."/>
            <person name="Stajich J.E."/>
            <person name="Barry K."/>
            <person name="Grigoriev I.V."/>
            <person name="Crous P."/>
            <person name="Smith M.E."/>
        </authorList>
    </citation>
    <scope>NUCLEOTIDE SEQUENCE</scope>
    <source>
        <strain evidence="2">IMI 214461</strain>
    </source>
</reference>
<comment type="caution">
    <text evidence="2">The sequence shown here is derived from an EMBL/GenBank/DDBJ whole genome shotgun (WGS) entry which is preliminary data.</text>
</comment>
<dbReference type="InterPro" id="IPR025340">
    <property type="entry name" value="DUF4246"/>
</dbReference>
<gene>
    <name evidence="2" type="ORF">H4R26_005246</name>
</gene>
<dbReference type="OrthoDB" id="415532at2759"/>
<proteinExistence type="predicted"/>
<accession>A0A9W8B7Z4</accession>
<sequence>MSYHRRSSVSLPQSATLDERILGLHPPGAMYNSGVEYYNTVVEQRMRRVSSAIRARSGWIEALGDADTRAGWAKEAKEQGLTDLELCYVLDELAYYASLSQSGSNIRLSAVDGVWISDSLVDLETTDRLKDYAAILERVPSFQKDYWHPNPKNRVLNLIDPSLYPLVYSRSKLLRQPSTSASYGSCASKDFSWLPAEFSVDCNGAAEITSYINNLHPVKHAALYLVIASIFSKYLPLLEQVVTDLVHPRGDRPMDWPSCYYKSDVPKPLSIDNDDYHEAVEEWKKSAEFVYPQPKPFAALERPITPYTLHGRKLQAVVKMSNIELTPNSPRYRGDDWSVAAQANERIIATGVYYYDVSNISQCSLQLREPLSGFMFQVEQFDLQSVIKLYGINDPHNDGLLLTQMYGNVDIKDGLCVVYPSIYQHQMPEFKLANSSKPGHCKMLTFYFVDPATRVPSTAIVPPQQQEWWFEDALASEPFRNLPHLVLDGIANTVDFPISLGEAKRIRKEMAADLGKCNEEAAFETFEPHFFFSS</sequence>
<evidence type="ECO:0000259" key="1">
    <source>
        <dbReference type="Pfam" id="PF14033"/>
    </source>
</evidence>
<evidence type="ECO:0000313" key="3">
    <source>
        <dbReference type="Proteomes" id="UP001150907"/>
    </source>
</evidence>
<dbReference type="InterPro" id="IPR049192">
    <property type="entry name" value="DUF4246_C"/>
</dbReference>
<dbReference type="PANTHER" id="PTHR33119">
    <property type="entry name" value="IFI3P"/>
    <property type="match status" value="1"/>
</dbReference>
<evidence type="ECO:0000313" key="2">
    <source>
        <dbReference type="EMBL" id="KAJ1998984.1"/>
    </source>
</evidence>
<feature type="domain" description="DUF4246" evidence="1">
    <location>
        <begin position="88"/>
        <end position="471"/>
    </location>
</feature>
<organism evidence="2 3">
    <name type="scientific">Coemansia thaxteri</name>
    <dbReference type="NCBI Taxonomy" id="2663907"/>
    <lineage>
        <taxon>Eukaryota</taxon>
        <taxon>Fungi</taxon>
        <taxon>Fungi incertae sedis</taxon>
        <taxon>Zoopagomycota</taxon>
        <taxon>Kickxellomycotina</taxon>
        <taxon>Kickxellomycetes</taxon>
        <taxon>Kickxellales</taxon>
        <taxon>Kickxellaceae</taxon>
        <taxon>Coemansia</taxon>
    </lineage>
</organism>
<name>A0A9W8B7Z4_9FUNG</name>
<dbReference type="Proteomes" id="UP001150907">
    <property type="component" value="Unassembled WGS sequence"/>
</dbReference>
<protein>
    <recommendedName>
        <fullName evidence="1">DUF4246 domain-containing protein</fullName>
    </recommendedName>
</protein>